<dbReference type="GO" id="GO:0071470">
    <property type="term" value="P:cellular response to osmotic stress"/>
    <property type="evidence" value="ECO:0007669"/>
    <property type="project" value="InterPro"/>
</dbReference>
<name>A0A7V8JQ65_9BURK</name>
<evidence type="ECO:0000313" key="14">
    <source>
        <dbReference type="Proteomes" id="UP000461670"/>
    </source>
</evidence>
<evidence type="ECO:0000256" key="5">
    <source>
        <dbReference type="ARBA" id="ARBA00022989"/>
    </source>
</evidence>
<dbReference type="GO" id="GO:0008381">
    <property type="term" value="F:mechanosensitive monoatomic ion channel activity"/>
    <property type="evidence" value="ECO:0007669"/>
    <property type="project" value="InterPro"/>
</dbReference>
<reference evidence="14" key="1">
    <citation type="journal article" date="2020" name="MBio">
        <title>Horizontal gene transfer to a defensive symbiont with a reduced genome amongst a multipartite beetle microbiome.</title>
        <authorList>
            <person name="Waterworth S.C."/>
            <person name="Florez L.V."/>
            <person name="Rees E.R."/>
            <person name="Hertweck C."/>
            <person name="Kaltenpoth M."/>
            <person name="Kwan J.C."/>
        </authorList>
    </citation>
    <scope>NUCLEOTIDE SEQUENCE [LARGE SCALE GENOMIC DNA]</scope>
</reference>
<dbReference type="InterPro" id="IPR006685">
    <property type="entry name" value="MscS_channel_2nd"/>
</dbReference>
<accession>A0A7V8JQ65</accession>
<protein>
    <recommendedName>
        <fullName evidence="8">Mechanosensing system component YbdG</fullName>
    </recommendedName>
    <alternativeName>
        <fullName evidence="9">Mechanosensitive channel homolog YbdG</fullName>
    </alternativeName>
</protein>
<keyword evidence="5 11" id="KW-1133">Transmembrane helix</keyword>
<proteinExistence type="predicted"/>
<keyword evidence="3" id="KW-0997">Cell inner membrane</keyword>
<dbReference type="Gene3D" id="2.30.30.60">
    <property type="match status" value="1"/>
</dbReference>
<dbReference type="Pfam" id="PF00924">
    <property type="entry name" value="MS_channel_2nd"/>
    <property type="match status" value="1"/>
</dbReference>
<comment type="subcellular location">
    <subcellularLocation>
        <location evidence="1">Cell inner membrane</location>
        <topology evidence="1">Multi-pass membrane protein</topology>
    </subcellularLocation>
</comment>
<keyword evidence="4 11" id="KW-0812">Transmembrane</keyword>
<dbReference type="AlphaFoldDB" id="A0A7V8JQ65"/>
<evidence type="ECO:0000259" key="12">
    <source>
        <dbReference type="Pfam" id="PF00924"/>
    </source>
</evidence>
<dbReference type="Proteomes" id="UP000461670">
    <property type="component" value="Unassembled WGS sequence"/>
</dbReference>
<dbReference type="PANTHER" id="PTHR30414">
    <property type="entry name" value="MINICONDUCTANCE MECHANOSENSITIVE CHANNEL YBDG"/>
    <property type="match status" value="1"/>
</dbReference>
<keyword evidence="6" id="KW-0346">Stress response</keyword>
<dbReference type="GO" id="GO:0005886">
    <property type="term" value="C:plasma membrane"/>
    <property type="evidence" value="ECO:0007669"/>
    <property type="project" value="UniProtKB-SubCell"/>
</dbReference>
<feature type="transmembrane region" description="Helical" evidence="11">
    <location>
        <begin position="159"/>
        <end position="179"/>
    </location>
</feature>
<evidence type="ECO:0000256" key="9">
    <source>
        <dbReference type="ARBA" id="ARBA00093659"/>
    </source>
</evidence>
<evidence type="ECO:0000256" key="1">
    <source>
        <dbReference type="ARBA" id="ARBA00004429"/>
    </source>
</evidence>
<evidence type="ECO:0000256" key="6">
    <source>
        <dbReference type="ARBA" id="ARBA00023016"/>
    </source>
</evidence>
<evidence type="ECO:0000256" key="8">
    <source>
        <dbReference type="ARBA" id="ARBA00093630"/>
    </source>
</evidence>
<dbReference type="PANTHER" id="PTHR30414:SF0">
    <property type="entry name" value="MINICONDUCTANCE MECHANOSENSITIVE CHANNEL YBDG"/>
    <property type="match status" value="1"/>
</dbReference>
<feature type="region of interest" description="Disordered" evidence="10">
    <location>
        <begin position="426"/>
        <end position="450"/>
    </location>
</feature>
<dbReference type="FunFam" id="2.30.30.60:FF:000002">
    <property type="entry name" value="Mechanosensitive ion channel family protein"/>
    <property type="match status" value="1"/>
</dbReference>
<organism evidence="13 14">
    <name type="scientific">Paracidovorax wautersii</name>
    <dbReference type="NCBI Taxonomy" id="1177982"/>
    <lineage>
        <taxon>Bacteria</taxon>
        <taxon>Pseudomonadati</taxon>
        <taxon>Pseudomonadota</taxon>
        <taxon>Betaproteobacteria</taxon>
        <taxon>Burkholderiales</taxon>
        <taxon>Comamonadaceae</taxon>
        <taxon>Paracidovorax</taxon>
    </lineage>
</organism>
<evidence type="ECO:0000313" key="13">
    <source>
        <dbReference type="EMBL" id="KAF1020666.1"/>
    </source>
</evidence>
<dbReference type="EMBL" id="WNDQ01000032">
    <property type="protein sequence ID" value="KAF1020666.1"/>
    <property type="molecule type" value="Genomic_DNA"/>
</dbReference>
<sequence length="450" mass="49037">MSGPLLAASLDKLDKLENLDTERLPLLSELEPWLQACIGLAVLVLAAYALRTLAGLVITRVFRHVRERVTPPARWAGVLLHPKVGKRLAQMLPPVIIQAGLPAVPHLHATAATVLSNVAIAMTVMYVVRVLTALLDALLENHTVHANTEASRTRSIKSYVQLGQLLLVLAGAVIMAGALIDRSPLILLSGLGAMSAVLMLVFKDTLLSFTAGLQLTTNDMLRVGDWIEMPQVGANGAVTDIALHTVKVQNWDHTFTTIPTWRLMSESFINWRGMAEAGGRRIKRTLRIDATSIGFLDEAQVAALSRVALLQDYLADKQVAVRQTNEKLRETLGGEQAALATNLRRLTNLGTFRAYAQAYLRAHPGVRQDMMLMVRTMEPTADGVPVEVYCFTATTSWVPYEGIQGDVFDHLMAVLPEFGLRMYQSPSGSDLRSGLRVAARPDAGGTDVSQ</sequence>
<feature type="transmembrane region" description="Helical" evidence="11">
    <location>
        <begin position="33"/>
        <end position="58"/>
    </location>
</feature>
<comment type="caution">
    <text evidence="13">The sequence shown here is derived from an EMBL/GenBank/DDBJ whole genome shotgun (WGS) entry which is preliminary data.</text>
</comment>
<feature type="domain" description="Mechanosensitive ion channel MscS" evidence="12">
    <location>
        <begin position="204"/>
        <end position="272"/>
    </location>
</feature>
<evidence type="ECO:0000256" key="7">
    <source>
        <dbReference type="ARBA" id="ARBA00023136"/>
    </source>
</evidence>
<evidence type="ECO:0000256" key="4">
    <source>
        <dbReference type="ARBA" id="ARBA00022692"/>
    </source>
</evidence>
<dbReference type="InterPro" id="IPR023408">
    <property type="entry name" value="MscS_beta-dom_sf"/>
</dbReference>
<keyword evidence="2" id="KW-1003">Cell membrane</keyword>
<evidence type="ECO:0000256" key="10">
    <source>
        <dbReference type="SAM" id="MobiDB-lite"/>
    </source>
</evidence>
<feature type="transmembrane region" description="Helical" evidence="11">
    <location>
        <begin position="185"/>
        <end position="202"/>
    </location>
</feature>
<evidence type="ECO:0000256" key="3">
    <source>
        <dbReference type="ARBA" id="ARBA00022519"/>
    </source>
</evidence>
<keyword evidence="7 11" id="KW-0472">Membrane</keyword>
<dbReference type="InterPro" id="IPR030192">
    <property type="entry name" value="YbdG"/>
</dbReference>
<evidence type="ECO:0000256" key="2">
    <source>
        <dbReference type="ARBA" id="ARBA00022475"/>
    </source>
</evidence>
<evidence type="ECO:0000256" key="11">
    <source>
        <dbReference type="SAM" id="Phobius"/>
    </source>
</evidence>
<dbReference type="SUPFAM" id="SSF50182">
    <property type="entry name" value="Sm-like ribonucleoproteins"/>
    <property type="match status" value="1"/>
</dbReference>
<gene>
    <name evidence="13" type="primary">ybdG</name>
    <name evidence="13" type="ORF">GAK30_02370</name>
</gene>
<dbReference type="InterPro" id="IPR010920">
    <property type="entry name" value="LSM_dom_sf"/>
</dbReference>